<dbReference type="AlphaFoldDB" id="N9M0Q2"/>
<dbReference type="EMBL" id="APRJ01000011">
    <property type="protein sequence ID" value="ENW86645.1"/>
    <property type="molecule type" value="Genomic_DNA"/>
</dbReference>
<proteinExistence type="predicted"/>
<evidence type="ECO:0000313" key="3">
    <source>
        <dbReference type="Proteomes" id="UP000023774"/>
    </source>
</evidence>
<evidence type="ECO:0000256" key="1">
    <source>
        <dbReference type="SAM" id="MobiDB-lite"/>
    </source>
</evidence>
<sequence>MDKPSISSEKTKVQPEPTVEHTTPPSSAAYVESVRITPTRLWNAVLEKYHQGGSKGGRSE</sequence>
<gene>
    <name evidence="2" type="ORF">F906_01704</name>
</gene>
<keyword evidence="3" id="KW-1185">Reference proteome</keyword>
<comment type="caution">
    <text evidence="2">The sequence shown here is derived from an EMBL/GenBank/DDBJ whole genome shotgun (WGS) entry which is preliminary data.</text>
</comment>
<feature type="compositionally biased region" description="Basic and acidic residues" evidence="1">
    <location>
        <begin position="1"/>
        <end position="13"/>
    </location>
</feature>
<accession>N9M0Q2</accession>
<protein>
    <submittedName>
        <fullName evidence="2">Uncharacterized protein</fullName>
    </submittedName>
</protein>
<evidence type="ECO:0000313" key="2">
    <source>
        <dbReference type="EMBL" id="ENW86645.1"/>
    </source>
</evidence>
<name>N9M0Q2_9GAMM</name>
<dbReference type="Proteomes" id="UP000023774">
    <property type="component" value="Unassembled WGS sequence"/>
</dbReference>
<feature type="region of interest" description="Disordered" evidence="1">
    <location>
        <begin position="1"/>
        <end position="29"/>
    </location>
</feature>
<dbReference type="HOGENOM" id="CLU_209510_0_0_6"/>
<organism evidence="2 3">
    <name type="scientific">Acinetobacter pseudolwoffii</name>
    <dbReference type="NCBI Taxonomy" id="2053287"/>
    <lineage>
        <taxon>Bacteria</taxon>
        <taxon>Pseudomonadati</taxon>
        <taxon>Pseudomonadota</taxon>
        <taxon>Gammaproteobacteria</taxon>
        <taxon>Moraxellales</taxon>
        <taxon>Moraxellaceae</taxon>
        <taxon>Acinetobacter</taxon>
    </lineage>
</organism>
<reference evidence="2 3" key="1">
    <citation type="submission" date="2013-02" db="EMBL/GenBank/DDBJ databases">
        <title>The Genome Sequence of Acinetobacter sp. NIPH 713.</title>
        <authorList>
            <consortium name="The Broad Institute Genome Sequencing Platform"/>
            <consortium name="The Broad Institute Genome Sequencing Center for Infectious Disease"/>
            <person name="Cerqueira G."/>
            <person name="Feldgarden M."/>
            <person name="Courvalin P."/>
            <person name="Perichon B."/>
            <person name="Grillot-Courvalin C."/>
            <person name="Clermont D."/>
            <person name="Rocha E."/>
            <person name="Yoon E.-J."/>
            <person name="Nemec A."/>
            <person name="Walker B."/>
            <person name="Young S.K."/>
            <person name="Zeng Q."/>
            <person name="Gargeya S."/>
            <person name="Fitzgerald M."/>
            <person name="Haas B."/>
            <person name="Abouelleil A."/>
            <person name="Alvarado L."/>
            <person name="Arachchi H.M."/>
            <person name="Berlin A.M."/>
            <person name="Chapman S.B."/>
            <person name="Dewar J."/>
            <person name="Goldberg J."/>
            <person name="Griggs A."/>
            <person name="Gujja S."/>
            <person name="Hansen M."/>
            <person name="Howarth C."/>
            <person name="Imamovic A."/>
            <person name="Larimer J."/>
            <person name="McCowan C."/>
            <person name="Murphy C."/>
            <person name="Neiman D."/>
            <person name="Pearson M."/>
            <person name="Priest M."/>
            <person name="Roberts A."/>
            <person name="Saif S."/>
            <person name="Shea T."/>
            <person name="Sisk P."/>
            <person name="Sykes S."/>
            <person name="Wortman J."/>
            <person name="Nusbaum C."/>
            <person name="Birren B."/>
        </authorList>
    </citation>
    <scope>NUCLEOTIDE SEQUENCE [LARGE SCALE GENOMIC DNA]</scope>
    <source>
        <strain evidence="2 3">NIPH 713</strain>
    </source>
</reference>